<dbReference type="EC" id="1.3.1.54" evidence="4"/>
<dbReference type="GO" id="GO:0009236">
    <property type="term" value="P:cobalamin biosynthetic process"/>
    <property type="evidence" value="ECO:0007669"/>
    <property type="project" value="UniProtKB-KW"/>
</dbReference>
<comment type="caution">
    <text evidence="4">The sequence shown here is derived from an EMBL/GenBank/DDBJ whole genome shotgun (WGS) entry which is preliminary data.</text>
</comment>
<dbReference type="InterPro" id="IPR003723">
    <property type="entry name" value="Precorrin-6x_reduct"/>
</dbReference>
<comment type="pathway">
    <text evidence="1">Cofactor biosynthesis; adenosylcobalamin biosynthesis.</text>
</comment>
<name>A0AAE3ZUZ1_9ACTN</name>
<dbReference type="GO" id="GO:0016994">
    <property type="term" value="F:precorrin-6A reductase activity"/>
    <property type="evidence" value="ECO:0007669"/>
    <property type="project" value="UniProtKB-EC"/>
</dbReference>
<dbReference type="PROSITE" id="PS51014">
    <property type="entry name" value="COBK_CBIJ"/>
    <property type="match status" value="1"/>
</dbReference>
<dbReference type="EC" id="1.3.1.106" evidence="4"/>
<dbReference type="Proteomes" id="UP001183629">
    <property type="component" value="Unassembled WGS sequence"/>
</dbReference>
<evidence type="ECO:0000256" key="2">
    <source>
        <dbReference type="ARBA" id="ARBA00022573"/>
    </source>
</evidence>
<protein>
    <submittedName>
        <fullName evidence="4">Precorrin-6A/cobalt-precorrin-6A reductase</fullName>
        <ecNumber evidence="4">1.3.1.106</ecNumber>
        <ecNumber evidence="4">1.3.1.54</ecNumber>
    </submittedName>
</protein>
<proteinExistence type="predicted"/>
<dbReference type="AlphaFoldDB" id="A0AAE3ZUZ1"/>
<dbReference type="EMBL" id="JAVDYC010000001">
    <property type="protein sequence ID" value="MDR7326236.1"/>
    <property type="molecule type" value="Genomic_DNA"/>
</dbReference>
<gene>
    <name evidence="4" type="ORF">J2S44_006486</name>
</gene>
<evidence type="ECO:0000256" key="3">
    <source>
        <dbReference type="ARBA" id="ARBA00023002"/>
    </source>
</evidence>
<organism evidence="4 5">
    <name type="scientific">Catenuloplanes niger</name>
    <dbReference type="NCBI Taxonomy" id="587534"/>
    <lineage>
        <taxon>Bacteria</taxon>
        <taxon>Bacillati</taxon>
        <taxon>Actinomycetota</taxon>
        <taxon>Actinomycetes</taxon>
        <taxon>Micromonosporales</taxon>
        <taxon>Micromonosporaceae</taxon>
        <taxon>Catenuloplanes</taxon>
    </lineage>
</organism>
<keyword evidence="2" id="KW-0169">Cobalamin biosynthesis</keyword>
<dbReference type="RefSeq" id="WP_310421588.1">
    <property type="nucleotide sequence ID" value="NZ_JAVDYC010000001.1"/>
</dbReference>
<sequence>MRVLILGGTAEARTLATLLAARPGLSVISSLAGRTSAPLLPPGEVRIGGFGGPAGLAGWLRASRVDAVVDATHPFAAVMSASAARACDDVGVPLLVLRRPGWTERDGDDWRRVPSIAAAAAVLPGTGRRALLTTGRQTLAAFAGLDEVWFLVRAVEPPEPPVPARMTLLLERGPFTIEGEEALLRAHRIDVVVTKDSGSPAVAAKLDAARLRRLPVVMVDRPPVSPGVPSVATARDAVAWVTGLPGAGVSPSGSGGA</sequence>
<evidence type="ECO:0000313" key="5">
    <source>
        <dbReference type="Proteomes" id="UP001183629"/>
    </source>
</evidence>
<keyword evidence="5" id="KW-1185">Reference proteome</keyword>
<evidence type="ECO:0000313" key="4">
    <source>
        <dbReference type="EMBL" id="MDR7326236.1"/>
    </source>
</evidence>
<reference evidence="4 5" key="1">
    <citation type="submission" date="2023-07" db="EMBL/GenBank/DDBJ databases">
        <title>Sequencing the genomes of 1000 actinobacteria strains.</title>
        <authorList>
            <person name="Klenk H.-P."/>
        </authorList>
    </citation>
    <scope>NUCLEOTIDE SEQUENCE [LARGE SCALE GENOMIC DNA]</scope>
    <source>
        <strain evidence="4 5">DSM 44711</strain>
    </source>
</reference>
<accession>A0AAE3ZUZ1</accession>
<dbReference type="Pfam" id="PF02571">
    <property type="entry name" value="CbiJ"/>
    <property type="match status" value="1"/>
</dbReference>
<dbReference type="PANTHER" id="PTHR36925:SF1">
    <property type="entry name" value="COBALT-PRECORRIN-6A REDUCTASE"/>
    <property type="match status" value="1"/>
</dbReference>
<dbReference type="PANTHER" id="PTHR36925">
    <property type="entry name" value="COBALT-PRECORRIN-6A REDUCTASE"/>
    <property type="match status" value="1"/>
</dbReference>
<dbReference type="NCBIfam" id="NF005968">
    <property type="entry name" value="PRK08057.1-2"/>
    <property type="match status" value="1"/>
</dbReference>
<keyword evidence="3 4" id="KW-0560">Oxidoreductase</keyword>
<evidence type="ECO:0000256" key="1">
    <source>
        <dbReference type="ARBA" id="ARBA00004953"/>
    </source>
</evidence>
<dbReference type="NCBIfam" id="TIGR00715">
    <property type="entry name" value="precor6x_red"/>
    <property type="match status" value="1"/>
</dbReference>